<reference evidence="3 4" key="1">
    <citation type="journal article" date="2019" name="Int. J. Syst. Evol. Microbiol.">
        <title>The Global Catalogue of Microorganisms (GCM) 10K type strain sequencing project: providing services to taxonomists for standard genome sequencing and annotation.</title>
        <authorList>
            <consortium name="The Broad Institute Genomics Platform"/>
            <consortium name="The Broad Institute Genome Sequencing Center for Infectious Disease"/>
            <person name="Wu L."/>
            <person name="Ma J."/>
        </authorList>
    </citation>
    <scope>NUCLEOTIDE SEQUENCE [LARGE SCALE GENOMIC DNA]</scope>
    <source>
        <strain evidence="3 4">CGMCC 1.10387</strain>
    </source>
</reference>
<evidence type="ECO:0000259" key="2">
    <source>
        <dbReference type="Pfam" id="PF26238"/>
    </source>
</evidence>
<dbReference type="Proteomes" id="UP001597092">
    <property type="component" value="Unassembled WGS sequence"/>
</dbReference>
<dbReference type="InterPro" id="IPR058674">
    <property type="entry name" value="DUF8054_N"/>
</dbReference>
<dbReference type="EMBL" id="JBHUDP010000015">
    <property type="protein sequence ID" value="MFD1687567.1"/>
    <property type="molecule type" value="Genomic_DNA"/>
</dbReference>
<keyword evidence="4" id="KW-1185">Reference proteome</keyword>
<comment type="caution">
    <text evidence="3">The sequence shown here is derived from an EMBL/GenBank/DDBJ whole genome shotgun (WGS) entry which is preliminary data.</text>
</comment>
<accession>A0ABD6DZ21</accession>
<dbReference type="InterPro" id="IPR058775">
    <property type="entry name" value="DUF8054_M"/>
</dbReference>
<dbReference type="AlphaFoldDB" id="A0ABD6DZ21"/>
<protein>
    <recommendedName>
        <fullName evidence="5">Halobacterial output domain-containing protein</fullName>
    </recommendedName>
</protein>
<gene>
    <name evidence="3" type="ORF">ACFSAS_18445</name>
</gene>
<dbReference type="Pfam" id="PF26236">
    <property type="entry name" value="DUF8054_N"/>
    <property type="match status" value="1"/>
</dbReference>
<evidence type="ECO:0000259" key="1">
    <source>
        <dbReference type="Pfam" id="PF26236"/>
    </source>
</evidence>
<dbReference type="Pfam" id="PF26238">
    <property type="entry name" value="DUF8054_M"/>
    <property type="match status" value="1"/>
</dbReference>
<sequence>MILAVFVGAVALVAPAIALALAIVGLAVIWLRGYLVPYTPRFAPRLVSWVPGDYFAHATPSETLGELDGTDVDGVDGDEILRELVAAGVVEFDGERLEPTEAFASAWRSEMDALAADSDDRVSGVDDQLADAVRDAIGRVESARIERTGSETFLVVTDVDGSTTWLRRPVAVAEVAAVRALADTDFPPELRAPAARALCAFLETCPVCADDIVETTPEDCCGHTLSGTVERATAVLACETCGVVFYEFD</sequence>
<proteinExistence type="predicted"/>
<evidence type="ECO:0000313" key="4">
    <source>
        <dbReference type="Proteomes" id="UP001597092"/>
    </source>
</evidence>
<organism evidence="3 4">
    <name type="scientific">Halobellus litoreus</name>
    <dbReference type="NCBI Taxonomy" id="755310"/>
    <lineage>
        <taxon>Archaea</taxon>
        <taxon>Methanobacteriati</taxon>
        <taxon>Methanobacteriota</taxon>
        <taxon>Stenosarchaea group</taxon>
        <taxon>Halobacteria</taxon>
        <taxon>Halobacteriales</taxon>
        <taxon>Haloferacaceae</taxon>
        <taxon>Halobellus</taxon>
    </lineage>
</organism>
<feature type="domain" description="DUF8054" evidence="2">
    <location>
        <begin position="80"/>
        <end position="198"/>
    </location>
</feature>
<name>A0ABD6DZ21_9EURY</name>
<evidence type="ECO:0008006" key="5">
    <source>
        <dbReference type="Google" id="ProtNLM"/>
    </source>
</evidence>
<evidence type="ECO:0000313" key="3">
    <source>
        <dbReference type="EMBL" id="MFD1687567.1"/>
    </source>
</evidence>
<feature type="domain" description="DUF8054" evidence="1">
    <location>
        <begin position="2"/>
        <end position="55"/>
    </location>
</feature>
<dbReference type="RefSeq" id="WP_256309311.1">
    <property type="nucleotide sequence ID" value="NZ_JANHAW010000006.1"/>
</dbReference>